<feature type="coiled-coil region" evidence="6">
    <location>
        <begin position="143"/>
        <end position="188"/>
    </location>
</feature>
<sequence length="449" mass="47865">MSEVDDQCSATESLDERLKALEAGRRETSRTGSARMSPIAAIGVTASLVIVGGLAVFSTLEEAEEPMATSAPAEFQPAGEGFGSLDIPEPVIQSEPAPDIVETEIPTVDPALMTEIASLKSELDRLRNAPKPVPDTSEQDAAIADLVAQLDNLRAESAEAQEELQRRLDERDRQLRRLSSELEMAQLQSGPTQTGPSEEDIRLAELERRRQEEAAFQDARDASDMIAFGGGSVGSESYGEDQRLSRDAAFVRSGAANAKVTQADVIANPSHTVPQGTLIQASLETALDSSLPGDIRAIVSENIHAFDGSRVLIPRGSRLVGRYQSDIDLAQERVTIGWDRIILPSNQSVQISAYGGDQLGRAGVTGDVDKHFLERFGSAALLSIVSAGPSLATASLTDPDVADTVEDVGGDFGGSTRDTIDESLSIEPTIRVPQGSAITVMVDRDLEIF</sequence>
<dbReference type="RefSeq" id="WP_007068961.1">
    <property type="nucleotide sequence ID" value="NZ_DS022273.1"/>
</dbReference>
<evidence type="ECO:0000256" key="1">
    <source>
        <dbReference type="ARBA" id="ARBA00004167"/>
    </source>
</evidence>
<evidence type="ECO:0000313" key="8">
    <source>
        <dbReference type="EMBL" id="EAU39822.1"/>
    </source>
</evidence>
<evidence type="ECO:0000256" key="5">
    <source>
        <dbReference type="ARBA" id="ARBA00023136"/>
    </source>
</evidence>
<feature type="transmembrane region" description="Helical" evidence="7">
    <location>
        <begin position="39"/>
        <end position="60"/>
    </location>
</feature>
<dbReference type="Pfam" id="PF03743">
    <property type="entry name" value="TrbI"/>
    <property type="match status" value="1"/>
</dbReference>
<dbReference type="STRING" id="217511.GCA_001463845_03272"/>
<protein>
    <submittedName>
        <fullName evidence="8">Type IV secretion system protein B10, putative</fullName>
    </submittedName>
</protein>
<dbReference type="HOGENOM" id="CLU_045392_0_0_5"/>
<dbReference type="InterPro" id="IPR005498">
    <property type="entry name" value="T4SS_VirB10/TraB/TrbI"/>
</dbReference>
<evidence type="ECO:0000256" key="2">
    <source>
        <dbReference type="ARBA" id="ARBA00010265"/>
    </source>
</evidence>
<dbReference type="Proteomes" id="UP000004310">
    <property type="component" value="Unassembled WGS sequence"/>
</dbReference>
<dbReference type="eggNOG" id="COG2948">
    <property type="taxonomic scope" value="Bacteria"/>
</dbReference>
<accession>Q0FXR1</accession>
<keyword evidence="3 7" id="KW-0812">Transmembrane</keyword>
<evidence type="ECO:0000256" key="6">
    <source>
        <dbReference type="SAM" id="Coils"/>
    </source>
</evidence>
<organism evidence="8 9">
    <name type="scientific">Fulvimarina pelagi HTCC2506</name>
    <dbReference type="NCBI Taxonomy" id="314231"/>
    <lineage>
        <taxon>Bacteria</taxon>
        <taxon>Pseudomonadati</taxon>
        <taxon>Pseudomonadota</taxon>
        <taxon>Alphaproteobacteria</taxon>
        <taxon>Hyphomicrobiales</taxon>
        <taxon>Aurantimonadaceae</taxon>
        <taxon>Fulvimarina</taxon>
    </lineage>
</organism>
<keyword evidence="4 7" id="KW-1133">Transmembrane helix</keyword>
<reference evidence="8 9" key="1">
    <citation type="journal article" date="2010" name="J. Bacteriol.">
        <title>Genome sequence of Fulvimarina pelagi HTCC2506T, a Mn(II)-oxidizing alphaproteobacterium possessing an aerobic anoxygenic photosynthetic gene cluster and Xanthorhodopsin.</title>
        <authorList>
            <person name="Kang I."/>
            <person name="Oh H.M."/>
            <person name="Lim S.I."/>
            <person name="Ferriera S."/>
            <person name="Giovannoni S.J."/>
            <person name="Cho J.C."/>
        </authorList>
    </citation>
    <scope>NUCLEOTIDE SEQUENCE [LARGE SCALE GENOMIC DNA]</scope>
    <source>
        <strain evidence="8 9">HTCC2506</strain>
    </source>
</reference>
<dbReference type="Gene3D" id="2.40.128.260">
    <property type="entry name" value="Type IV secretion system, VirB10/TraB/TrbI"/>
    <property type="match status" value="1"/>
</dbReference>
<dbReference type="EMBL" id="AATP01000012">
    <property type="protein sequence ID" value="EAU39822.1"/>
    <property type="molecule type" value="Genomic_DNA"/>
</dbReference>
<evidence type="ECO:0000256" key="7">
    <source>
        <dbReference type="SAM" id="Phobius"/>
    </source>
</evidence>
<evidence type="ECO:0000256" key="4">
    <source>
        <dbReference type="ARBA" id="ARBA00022989"/>
    </source>
</evidence>
<proteinExistence type="inferred from homology"/>
<comment type="subcellular location">
    <subcellularLocation>
        <location evidence="1">Membrane</location>
        <topology evidence="1">Single-pass membrane protein</topology>
    </subcellularLocation>
</comment>
<dbReference type="GO" id="GO:0016020">
    <property type="term" value="C:membrane"/>
    <property type="evidence" value="ECO:0007669"/>
    <property type="project" value="UniProtKB-SubCell"/>
</dbReference>
<dbReference type="CDD" id="cd16429">
    <property type="entry name" value="VirB10"/>
    <property type="match status" value="1"/>
</dbReference>
<keyword evidence="5 7" id="KW-0472">Membrane</keyword>
<comment type="similarity">
    <text evidence="2">Belongs to the TrbI/VirB10 family.</text>
</comment>
<dbReference type="InterPro" id="IPR042217">
    <property type="entry name" value="T4SS_VirB10/TrbI"/>
</dbReference>
<evidence type="ECO:0000313" key="9">
    <source>
        <dbReference type="Proteomes" id="UP000004310"/>
    </source>
</evidence>
<keyword evidence="9" id="KW-1185">Reference proteome</keyword>
<gene>
    <name evidence="8" type="ORF">FP2506_00370</name>
</gene>
<evidence type="ECO:0000256" key="3">
    <source>
        <dbReference type="ARBA" id="ARBA00022692"/>
    </source>
</evidence>
<name>Q0FXR1_9HYPH</name>
<dbReference type="AlphaFoldDB" id="Q0FXR1"/>
<keyword evidence="6" id="KW-0175">Coiled coil</keyword>
<comment type="caution">
    <text evidence="8">The sequence shown here is derived from an EMBL/GenBank/DDBJ whole genome shotgun (WGS) entry which is preliminary data.</text>
</comment>